<dbReference type="GO" id="GO:0046872">
    <property type="term" value="F:metal ion binding"/>
    <property type="evidence" value="ECO:0007669"/>
    <property type="project" value="UniProtKB-KW"/>
</dbReference>
<evidence type="ECO:0000256" key="1">
    <source>
        <dbReference type="ARBA" id="ARBA00022617"/>
    </source>
</evidence>
<reference evidence="6" key="1">
    <citation type="submission" date="2023-02" db="EMBL/GenBank/DDBJ databases">
        <title>Genome of Flavobacteriaceae gen. nov. sp. strain F89.</title>
        <authorList>
            <person name="Wang Y."/>
        </authorList>
    </citation>
    <scope>NUCLEOTIDE SEQUENCE</scope>
    <source>
        <strain evidence="6">F89</strain>
    </source>
</reference>
<keyword evidence="3 4" id="KW-0408">Iron</keyword>
<dbReference type="Gene3D" id="1.10.760.10">
    <property type="entry name" value="Cytochrome c-like domain"/>
    <property type="match status" value="1"/>
</dbReference>
<comment type="caution">
    <text evidence="6">The sequence shown here is derived from an EMBL/GenBank/DDBJ whole genome shotgun (WGS) entry which is preliminary data.</text>
</comment>
<accession>A0AAE3EWL3</accession>
<keyword evidence="2 4" id="KW-0479">Metal-binding</keyword>
<dbReference type="EMBL" id="JAIRBC010000012">
    <property type="protein sequence ID" value="MCG2461047.1"/>
    <property type="molecule type" value="Genomic_DNA"/>
</dbReference>
<name>A0AAE3EWL3_9FLAO</name>
<organism evidence="6 7">
    <name type="scientific">Cerina litoralis</name>
    <dbReference type="NCBI Taxonomy" id="2874477"/>
    <lineage>
        <taxon>Bacteria</taxon>
        <taxon>Pseudomonadati</taxon>
        <taxon>Bacteroidota</taxon>
        <taxon>Flavobacteriia</taxon>
        <taxon>Flavobacteriales</taxon>
        <taxon>Flavobacteriaceae</taxon>
        <taxon>Cerina</taxon>
    </lineage>
</organism>
<dbReference type="Pfam" id="PF00034">
    <property type="entry name" value="Cytochrom_C"/>
    <property type="match status" value="1"/>
</dbReference>
<keyword evidence="7" id="KW-1185">Reference proteome</keyword>
<feature type="domain" description="Cytochrome c" evidence="5">
    <location>
        <begin position="40"/>
        <end position="132"/>
    </location>
</feature>
<evidence type="ECO:0000313" key="6">
    <source>
        <dbReference type="EMBL" id="MCG2461047.1"/>
    </source>
</evidence>
<proteinExistence type="predicted"/>
<evidence type="ECO:0000259" key="5">
    <source>
        <dbReference type="PROSITE" id="PS51007"/>
    </source>
</evidence>
<dbReference type="InterPro" id="IPR036909">
    <property type="entry name" value="Cyt_c-like_dom_sf"/>
</dbReference>
<evidence type="ECO:0000256" key="3">
    <source>
        <dbReference type="ARBA" id="ARBA00023004"/>
    </source>
</evidence>
<dbReference type="SUPFAM" id="SSF46626">
    <property type="entry name" value="Cytochrome c"/>
    <property type="match status" value="1"/>
</dbReference>
<evidence type="ECO:0000256" key="2">
    <source>
        <dbReference type="ARBA" id="ARBA00022723"/>
    </source>
</evidence>
<dbReference type="InterPro" id="IPR009056">
    <property type="entry name" value="Cyt_c-like_dom"/>
</dbReference>
<evidence type="ECO:0000256" key="4">
    <source>
        <dbReference type="PROSITE-ProRule" id="PRU00433"/>
    </source>
</evidence>
<dbReference type="GO" id="GO:0020037">
    <property type="term" value="F:heme binding"/>
    <property type="evidence" value="ECO:0007669"/>
    <property type="project" value="InterPro"/>
</dbReference>
<protein>
    <submittedName>
        <fullName evidence="6">C-type cytochrome</fullName>
    </submittedName>
</protein>
<dbReference type="AlphaFoldDB" id="A0AAE3EWL3"/>
<dbReference type="PROSITE" id="PS51007">
    <property type="entry name" value="CYTC"/>
    <property type="match status" value="1"/>
</dbReference>
<dbReference type="RefSeq" id="WP_317902194.1">
    <property type="nucleotide sequence ID" value="NZ_JAIRBC010000012.1"/>
</dbReference>
<dbReference type="Proteomes" id="UP001200642">
    <property type="component" value="Unassembled WGS sequence"/>
</dbReference>
<gene>
    <name evidence="6" type="ORF">K8352_09835</name>
</gene>
<sequence>MRLILFFIGFLMACSCKTEKKSINIDEEAVPQRSELSVESQLMLGNRLFSEKTCTTCHAVSSKKVGPSVKEIMHVYREQKGDIVAFLKGEAEPIVDTISAQVDIMQENIDGFLQGVSDEDLKIIANYMLHIDEISMD</sequence>
<dbReference type="PROSITE" id="PS51257">
    <property type="entry name" value="PROKAR_LIPOPROTEIN"/>
    <property type="match status" value="1"/>
</dbReference>
<dbReference type="GO" id="GO:0009055">
    <property type="term" value="F:electron transfer activity"/>
    <property type="evidence" value="ECO:0007669"/>
    <property type="project" value="InterPro"/>
</dbReference>
<evidence type="ECO:0000313" key="7">
    <source>
        <dbReference type="Proteomes" id="UP001200642"/>
    </source>
</evidence>
<keyword evidence="1 4" id="KW-0349">Heme</keyword>